<accession>A0ABW9ZSV5</accession>
<name>A0ABW9ZSV5_9BACT</name>
<dbReference type="RefSeq" id="WP_161818511.1">
    <property type="nucleotide sequence ID" value="NZ_JAACJS010000012.1"/>
</dbReference>
<evidence type="ECO:0000313" key="1">
    <source>
        <dbReference type="EMBL" id="NCI50204.1"/>
    </source>
</evidence>
<protein>
    <recommendedName>
        <fullName evidence="3">FixH protein</fullName>
    </recommendedName>
</protein>
<proteinExistence type="predicted"/>
<comment type="caution">
    <text evidence="1">The sequence shown here is derived from an EMBL/GenBank/DDBJ whole genome shotgun (WGS) entry which is preliminary data.</text>
</comment>
<dbReference type="EMBL" id="JAACJS010000012">
    <property type="protein sequence ID" value="NCI50204.1"/>
    <property type="molecule type" value="Genomic_DNA"/>
</dbReference>
<keyword evidence="2" id="KW-1185">Reference proteome</keyword>
<evidence type="ECO:0008006" key="3">
    <source>
        <dbReference type="Google" id="ProtNLM"/>
    </source>
</evidence>
<gene>
    <name evidence="1" type="ORF">GWC95_09735</name>
</gene>
<sequence length="143" mass="16679">MSWGYRIMLLFTGFAALMITLVYKATHTKYELVSKDYYADELRYQEKIDGMNNASVAGNLTVTNDTKYIQVQLPASITQQPDSANAWFYCKTNASHDVRMNVVFVNGLLAVDRTKIFNEQYEFRLQFVAGKKRYHYTQYIDLR</sequence>
<reference evidence="1 2" key="1">
    <citation type="submission" date="2020-01" db="EMBL/GenBank/DDBJ databases">
        <title>Genome analysis.</title>
        <authorList>
            <person name="Wu S."/>
            <person name="Wang G."/>
        </authorList>
    </citation>
    <scope>NUCLEOTIDE SEQUENCE [LARGE SCALE GENOMIC DNA]</scope>
    <source>
        <strain evidence="1 2">SYL130</strain>
    </source>
</reference>
<evidence type="ECO:0000313" key="2">
    <source>
        <dbReference type="Proteomes" id="UP000753802"/>
    </source>
</evidence>
<dbReference type="Pfam" id="PF05751">
    <property type="entry name" value="FixH"/>
    <property type="match status" value="1"/>
</dbReference>
<dbReference type="Proteomes" id="UP000753802">
    <property type="component" value="Unassembled WGS sequence"/>
</dbReference>
<dbReference type="InterPro" id="IPR008620">
    <property type="entry name" value="FixH"/>
</dbReference>
<organism evidence="1 2">
    <name type="scientific">Sediminibacterium roseum</name>
    <dbReference type="NCBI Taxonomy" id="1978412"/>
    <lineage>
        <taxon>Bacteria</taxon>
        <taxon>Pseudomonadati</taxon>
        <taxon>Bacteroidota</taxon>
        <taxon>Chitinophagia</taxon>
        <taxon>Chitinophagales</taxon>
        <taxon>Chitinophagaceae</taxon>
        <taxon>Sediminibacterium</taxon>
    </lineage>
</organism>